<evidence type="ECO:0000313" key="2">
    <source>
        <dbReference type="EMBL" id="BCJ48031.1"/>
    </source>
</evidence>
<evidence type="ECO:0000313" key="3">
    <source>
        <dbReference type="Proteomes" id="UP000676967"/>
    </source>
</evidence>
<dbReference type="Pfam" id="PF08241">
    <property type="entry name" value="Methyltransf_11"/>
    <property type="match status" value="1"/>
</dbReference>
<dbReference type="PANTHER" id="PTHR43591">
    <property type="entry name" value="METHYLTRANSFERASE"/>
    <property type="match status" value="1"/>
</dbReference>
<dbReference type="Gene3D" id="3.40.50.150">
    <property type="entry name" value="Vaccinia Virus protein VP39"/>
    <property type="match status" value="1"/>
</dbReference>
<protein>
    <recommendedName>
        <fullName evidence="1">Methyltransferase type 11 domain-containing protein</fullName>
    </recommendedName>
</protein>
<dbReference type="SUPFAM" id="SSF53335">
    <property type="entry name" value="S-adenosyl-L-methionine-dependent methyltransferases"/>
    <property type="match status" value="1"/>
</dbReference>
<name>A0ABN6CS61_9ACTN</name>
<dbReference type="InterPro" id="IPR029063">
    <property type="entry name" value="SAM-dependent_MTases_sf"/>
</dbReference>
<dbReference type="EMBL" id="AP023356">
    <property type="protein sequence ID" value="BCJ48031.1"/>
    <property type="molecule type" value="Genomic_DNA"/>
</dbReference>
<organism evidence="2 3">
    <name type="scientific">Actinoplanes ianthinogenes</name>
    <dbReference type="NCBI Taxonomy" id="122358"/>
    <lineage>
        <taxon>Bacteria</taxon>
        <taxon>Bacillati</taxon>
        <taxon>Actinomycetota</taxon>
        <taxon>Actinomycetes</taxon>
        <taxon>Micromonosporales</taxon>
        <taxon>Micromonosporaceae</taxon>
        <taxon>Actinoplanes</taxon>
    </lineage>
</organism>
<sequence>MRAGSVRGSLGGMGLIAYDDADAAAFQATRHLPADALAPWRAAITRHLDPRPGMRLLDLGCGTGSWTRAFGTWWPDVTVVAVDPSPAMRDRAGGTVVLAGDAASIPAADGSIDAVWISTVIHHVPDLAAAAREIRRVLAPGAPVLIRSAFPGRGDGLTLCRYWPETIAVLDERYPSVATIAEAFATAGFTVAGLEPVTQVSAPSLAVAADGLRRQAHTLLQLISDEAYANGVDRLRAAARTVTGPQTDTLDLLVLR</sequence>
<dbReference type="InterPro" id="IPR013216">
    <property type="entry name" value="Methyltransf_11"/>
</dbReference>
<reference evidence="2 3" key="1">
    <citation type="submission" date="2020-08" db="EMBL/GenBank/DDBJ databases">
        <title>Whole genome shotgun sequence of Actinoplanes ianthinogenes NBRC 13996.</title>
        <authorList>
            <person name="Komaki H."/>
            <person name="Tamura T."/>
        </authorList>
    </citation>
    <scope>NUCLEOTIDE SEQUENCE [LARGE SCALE GENOMIC DNA]</scope>
    <source>
        <strain evidence="2 3">NBRC 13996</strain>
    </source>
</reference>
<feature type="domain" description="Methyltransferase type 11" evidence="1">
    <location>
        <begin position="57"/>
        <end position="144"/>
    </location>
</feature>
<gene>
    <name evidence="2" type="ORF">Aiant_86880</name>
</gene>
<dbReference type="Proteomes" id="UP000676967">
    <property type="component" value="Chromosome"/>
</dbReference>
<keyword evidence="3" id="KW-1185">Reference proteome</keyword>
<accession>A0ABN6CS61</accession>
<proteinExistence type="predicted"/>
<dbReference type="CDD" id="cd02440">
    <property type="entry name" value="AdoMet_MTases"/>
    <property type="match status" value="1"/>
</dbReference>
<evidence type="ECO:0000259" key="1">
    <source>
        <dbReference type="Pfam" id="PF08241"/>
    </source>
</evidence>